<dbReference type="Gene3D" id="1.10.860.10">
    <property type="entry name" value="DNAb Helicase, Chain A"/>
    <property type="match status" value="1"/>
</dbReference>
<feature type="domain" description="RecA family profile 1" evidence="16">
    <location>
        <begin position="182"/>
        <end position="363"/>
    </location>
</feature>
<dbReference type="GO" id="GO:0016887">
    <property type="term" value="F:ATP hydrolysis activity"/>
    <property type="evidence" value="ECO:0007669"/>
    <property type="project" value="RHEA"/>
</dbReference>
<evidence type="ECO:0000256" key="3">
    <source>
        <dbReference type="ARBA" id="ARBA00022705"/>
    </source>
</evidence>
<keyword evidence="2 15" id="KW-0639">Primosome</keyword>
<keyword evidence="3 15" id="KW-0235">DNA replication</keyword>
<keyword evidence="6 15" id="KW-0378">Hydrolase</keyword>
<organism evidence="18 19">
    <name type="scientific">Dechloromonas denitrificans</name>
    <dbReference type="NCBI Taxonomy" id="281362"/>
    <lineage>
        <taxon>Bacteria</taxon>
        <taxon>Pseudomonadati</taxon>
        <taxon>Pseudomonadota</taxon>
        <taxon>Betaproteobacteria</taxon>
        <taxon>Rhodocyclales</taxon>
        <taxon>Azonexaceae</taxon>
        <taxon>Dechloromonas</taxon>
    </lineage>
</organism>
<evidence type="ECO:0000256" key="2">
    <source>
        <dbReference type="ARBA" id="ARBA00022515"/>
    </source>
</evidence>
<evidence type="ECO:0000313" key="19">
    <source>
        <dbReference type="Proteomes" id="UP000070186"/>
    </source>
</evidence>
<dbReference type="GO" id="GO:0006269">
    <property type="term" value="P:DNA replication, synthesis of primer"/>
    <property type="evidence" value="ECO:0007669"/>
    <property type="project" value="UniProtKB-UniRule"/>
</dbReference>
<dbReference type="GO" id="GO:0006281">
    <property type="term" value="P:DNA repair"/>
    <property type="evidence" value="ECO:0007669"/>
    <property type="project" value="UniProtKB-KW"/>
</dbReference>
<evidence type="ECO:0000256" key="7">
    <source>
        <dbReference type="ARBA" id="ARBA00022806"/>
    </source>
</evidence>
<dbReference type="SUPFAM" id="SSF48024">
    <property type="entry name" value="N-terminal domain of DnaB helicase"/>
    <property type="match status" value="1"/>
</dbReference>
<feature type="domain" description="SF4 helicase" evidence="17">
    <location>
        <begin position="179"/>
        <end position="445"/>
    </location>
</feature>
<dbReference type="GO" id="GO:0005829">
    <property type="term" value="C:cytosol"/>
    <property type="evidence" value="ECO:0007669"/>
    <property type="project" value="TreeGrafter"/>
</dbReference>
<evidence type="ECO:0000256" key="4">
    <source>
        <dbReference type="ARBA" id="ARBA00022741"/>
    </source>
</evidence>
<sequence>MSTSNIASMFSVDAEQSVIGGLLLQPASFDLIGDVLDEKDFYVESHRLIYRQIALMLHQGRPVDVVTVADELDMAGESERTGGLACLGEIANNTPGAANIRRYAEVVRDKRLLRDLQAAASEVADLARQAGPETAAQRIEAAQEKLLALSAKQRAQHEPEEIGAALPRMLEAIEKRRERKGQIAGLPTGFTDLDRITNGLHRGDLVIVAGRPSMGKSCFALNIAENVAIDGGTALVFSLEMSADQLTERSTASIGGISLSVLRSGELMEDDYIRLSSALRKLHTAKLVIDDSPAPTMAQMRARARRIQRKSGLDLIVVDYIQLIGSTDFRKVGNRNEEIGQITRGLKLLARELGVPVIALSQLSREVEKRPDKRPMMSDLRESGAIEQDADLILMAYRDEYYNPAGSFKGLAEILIRKHRQGELGDVRLAFQGEFARFRNVSPDAWQHAMVTAREKAQAAKPMARRRIAGD</sequence>
<dbReference type="Pfam" id="PF00772">
    <property type="entry name" value="DnaB"/>
    <property type="match status" value="1"/>
</dbReference>
<dbReference type="Gene3D" id="3.40.50.300">
    <property type="entry name" value="P-loop containing nucleotide triphosphate hydrolases"/>
    <property type="match status" value="1"/>
</dbReference>
<dbReference type="InterPro" id="IPR016136">
    <property type="entry name" value="DNA_helicase_N/primase_C"/>
</dbReference>
<evidence type="ECO:0000256" key="9">
    <source>
        <dbReference type="ARBA" id="ARBA00023125"/>
    </source>
</evidence>
<keyword evidence="7 15" id="KW-0347">Helicase</keyword>
<dbReference type="PANTHER" id="PTHR30153:SF2">
    <property type="entry name" value="REPLICATIVE DNA HELICASE"/>
    <property type="match status" value="1"/>
</dbReference>
<dbReference type="InterPro" id="IPR003593">
    <property type="entry name" value="AAA+_ATPase"/>
</dbReference>
<dbReference type="InterPro" id="IPR020588">
    <property type="entry name" value="RecA_ATP-bd"/>
</dbReference>
<comment type="similarity">
    <text evidence="1 15">Belongs to the helicase family. DnaB subfamily.</text>
</comment>
<accession>A0A133XIK9</accession>
<keyword evidence="4 15" id="KW-0547">Nucleotide-binding</keyword>
<dbReference type="InterPro" id="IPR007692">
    <property type="entry name" value="DNA_helicase_DnaB"/>
</dbReference>
<dbReference type="SMART" id="SM00382">
    <property type="entry name" value="AAA"/>
    <property type="match status" value="1"/>
</dbReference>
<dbReference type="InterPro" id="IPR007693">
    <property type="entry name" value="DNA_helicase_DnaB-like_N"/>
</dbReference>
<evidence type="ECO:0000256" key="11">
    <source>
        <dbReference type="ARBA" id="ARBA00023235"/>
    </source>
</evidence>
<dbReference type="GO" id="GO:1990077">
    <property type="term" value="C:primosome complex"/>
    <property type="evidence" value="ECO:0007669"/>
    <property type="project" value="UniProtKB-UniRule"/>
</dbReference>
<evidence type="ECO:0000259" key="16">
    <source>
        <dbReference type="PROSITE" id="PS50162"/>
    </source>
</evidence>
<evidence type="ECO:0000256" key="13">
    <source>
        <dbReference type="ARBA" id="ARBA00048954"/>
    </source>
</evidence>
<evidence type="ECO:0000256" key="6">
    <source>
        <dbReference type="ARBA" id="ARBA00022801"/>
    </source>
</evidence>
<dbReference type="EC" id="5.6.2.3" evidence="14 15"/>
<dbReference type="EMBL" id="LODL01000019">
    <property type="protein sequence ID" value="KXB30783.1"/>
    <property type="molecule type" value="Genomic_DNA"/>
</dbReference>
<comment type="catalytic activity">
    <reaction evidence="13 15">
        <text>ATP + H2O = ADP + phosphate + H(+)</text>
        <dbReference type="Rhea" id="RHEA:13065"/>
        <dbReference type="ChEBI" id="CHEBI:15377"/>
        <dbReference type="ChEBI" id="CHEBI:15378"/>
        <dbReference type="ChEBI" id="CHEBI:30616"/>
        <dbReference type="ChEBI" id="CHEBI:43474"/>
        <dbReference type="ChEBI" id="CHEBI:456216"/>
        <dbReference type="EC" id="5.6.2.3"/>
    </reaction>
</comment>
<dbReference type="GO" id="GO:0005524">
    <property type="term" value="F:ATP binding"/>
    <property type="evidence" value="ECO:0007669"/>
    <property type="project" value="UniProtKB-UniRule"/>
</dbReference>
<protein>
    <recommendedName>
        <fullName evidence="14 15">Replicative DNA helicase</fullName>
        <ecNumber evidence="14 15">5.6.2.3</ecNumber>
    </recommendedName>
</protein>
<dbReference type="SUPFAM" id="SSF52540">
    <property type="entry name" value="P-loop containing nucleoside triphosphate hydrolases"/>
    <property type="match status" value="1"/>
</dbReference>
<evidence type="ECO:0000256" key="1">
    <source>
        <dbReference type="ARBA" id="ARBA00008428"/>
    </source>
</evidence>
<dbReference type="PROSITE" id="PS51199">
    <property type="entry name" value="SF4_HELICASE"/>
    <property type="match status" value="1"/>
</dbReference>
<name>A0A133XIK9_9RHOO</name>
<dbReference type="PROSITE" id="PS50162">
    <property type="entry name" value="RECA_2"/>
    <property type="match status" value="1"/>
</dbReference>
<keyword evidence="5" id="KW-0227">DNA damage</keyword>
<dbReference type="InterPro" id="IPR036185">
    <property type="entry name" value="DNA_heli_DnaB-like_N_sf"/>
</dbReference>
<keyword evidence="11" id="KW-0413">Isomerase</keyword>
<dbReference type="InterPro" id="IPR027417">
    <property type="entry name" value="P-loop_NTPase"/>
</dbReference>
<comment type="function">
    <text evidence="15">The main replicative DNA helicase, it participates in initiation and elongation during chromosome replication. Travels ahead of the DNA replisome, separating dsDNA into templates for DNA synthesis. A processive ATP-dependent 5'-3' DNA helicase it has DNA-dependent ATPase activity.</text>
</comment>
<dbReference type="AlphaFoldDB" id="A0A133XIK9"/>
<evidence type="ECO:0000313" key="18">
    <source>
        <dbReference type="EMBL" id="KXB30783.1"/>
    </source>
</evidence>
<comment type="function">
    <text evidence="12">Can catalyze the hydrolysis of ATP in the presence of single-stranded DNA, the ATP-dependent uptake of single-stranded DNA by duplex DNA, and the ATP-dependent hybridization of homologous single-stranded DNAs. It interacts with LexA causing its activation and leading to its autocatalytic cleavage.</text>
</comment>
<dbReference type="STRING" id="281362.AT959_08620"/>
<dbReference type="InterPro" id="IPR007694">
    <property type="entry name" value="DNA_helicase_DnaB-like_C"/>
</dbReference>
<reference evidence="18 19" key="1">
    <citation type="submission" date="2015-12" db="EMBL/GenBank/DDBJ databases">
        <title>Nitrous oxide reduction kinetics distinguish bacteria harboring typical versus atypical NosZ.</title>
        <authorList>
            <person name="Yoon S."/>
            <person name="Nissen S."/>
            <person name="Park D."/>
            <person name="Sanford R.A."/>
            <person name="Loeffler F.E."/>
        </authorList>
    </citation>
    <scope>NUCLEOTIDE SEQUENCE [LARGE SCALE GENOMIC DNA]</scope>
    <source>
        <strain evidence="18 19">ATCC BAA-841</strain>
    </source>
</reference>
<evidence type="ECO:0000259" key="17">
    <source>
        <dbReference type="PROSITE" id="PS51199"/>
    </source>
</evidence>
<dbReference type="Pfam" id="PF03796">
    <property type="entry name" value="DnaB_C"/>
    <property type="match status" value="1"/>
</dbReference>
<evidence type="ECO:0000256" key="12">
    <source>
        <dbReference type="ARBA" id="ARBA00025580"/>
    </source>
</evidence>
<dbReference type="RefSeq" id="WP_066882581.1">
    <property type="nucleotide sequence ID" value="NZ_LODL01000019.1"/>
</dbReference>
<evidence type="ECO:0000256" key="8">
    <source>
        <dbReference type="ARBA" id="ARBA00022840"/>
    </source>
</evidence>
<gene>
    <name evidence="18" type="ORF">AT959_08620</name>
</gene>
<dbReference type="NCBIfam" id="TIGR00665">
    <property type="entry name" value="DnaB"/>
    <property type="match status" value="1"/>
</dbReference>
<comment type="caution">
    <text evidence="18">The sequence shown here is derived from an EMBL/GenBank/DDBJ whole genome shotgun (WGS) entry which is preliminary data.</text>
</comment>
<proteinExistence type="inferred from homology"/>
<evidence type="ECO:0000256" key="5">
    <source>
        <dbReference type="ARBA" id="ARBA00022763"/>
    </source>
</evidence>
<keyword evidence="19" id="KW-1185">Reference proteome</keyword>
<dbReference type="GO" id="GO:0003677">
    <property type="term" value="F:DNA binding"/>
    <property type="evidence" value="ECO:0007669"/>
    <property type="project" value="UniProtKB-UniRule"/>
</dbReference>
<dbReference type="GO" id="GO:0043139">
    <property type="term" value="F:5'-3' DNA helicase activity"/>
    <property type="evidence" value="ECO:0007669"/>
    <property type="project" value="UniProtKB-EC"/>
</dbReference>
<evidence type="ECO:0000256" key="15">
    <source>
        <dbReference type="RuleBase" id="RU362085"/>
    </source>
</evidence>
<evidence type="ECO:0000256" key="14">
    <source>
        <dbReference type="NCBIfam" id="TIGR00665"/>
    </source>
</evidence>
<dbReference type="Proteomes" id="UP000070186">
    <property type="component" value="Unassembled WGS sequence"/>
</dbReference>
<keyword evidence="8 15" id="KW-0067">ATP-binding</keyword>
<dbReference type="GO" id="GO:0140664">
    <property type="term" value="F:ATP-dependent DNA damage sensor activity"/>
    <property type="evidence" value="ECO:0007669"/>
    <property type="project" value="InterPro"/>
</dbReference>
<dbReference type="PANTHER" id="PTHR30153">
    <property type="entry name" value="REPLICATIVE DNA HELICASE DNAB"/>
    <property type="match status" value="1"/>
</dbReference>
<keyword evidence="9 15" id="KW-0238">DNA-binding</keyword>
<keyword evidence="10" id="KW-0234">DNA repair</keyword>
<dbReference type="CDD" id="cd00984">
    <property type="entry name" value="DnaB_C"/>
    <property type="match status" value="1"/>
</dbReference>
<evidence type="ECO:0000256" key="10">
    <source>
        <dbReference type="ARBA" id="ARBA00023204"/>
    </source>
</evidence>